<evidence type="ECO:0000256" key="5">
    <source>
        <dbReference type="ARBA" id="ARBA00022989"/>
    </source>
</evidence>
<dbReference type="AlphaFoldDB" id="Q759K8"/>
<dbReference type="PANTHER" id="PTHR12640:SF0">
    <property type="entry name" value="DOLICHYL-DIPHOSPHOOLIGOSACCHARIDE--PROTEIN GLYCOSYLTRANSFERASE SUBUNIT 2"/>
    <property type="match status" value="1"/>
</dbReference>
<organism evidence="10 11">
    <name type="scientific">Eremothecium gossypii (strain ATCC 10895 / CBS 109.51 / FGSC 9923 / NRRL Y-1056)</name>
    <name type="common">Yeast</name>
    <name type="synonym">Ashbya gossypii</name>
    <dbReference type="NCBI Taxonomy" id="284811"/>
    <lineage>
        <taxon>Eukaryota</taxon>
        <taxon>Fungi</taxon>
        <taxon>Dikarya</taxon>
        <taxon>Ascomycota</taxon>
        <taxon>Saccharomycotina</taxon>
        <taxon>Saccharomycetes</taxon>
        <taxon>Saccharomycetales</taxon>
        <taxon>Saccharomycetaceae</taxon>
        <taxon>Eremothecium</taxon>
    </lineage>
</organism>
<proteinExistence type="predicted"/>
<dbReference type="InterPro" id="IPR008814">
    <property type="entry name" value="Swp1"/>
</dbReference>
<dbReference type="InParanoid" id="Q759K8"/>
<keyword evidence="5 7" id="KW-1133">Transmembrane helix</keyword>
<dbReference type="RefSeq" id="NP_984364.1">
    <property type="nucleotide sequence ID" value="NM_209717.1"/>
</dbReference>
<feature type="transmembrane region" description="Helical" evidence="7">
    <location>
        <begin position="182"/>
        <end position="207"/>
    </location>
</feature>
<keyword evidence="3 8" id="KW-0732">Signal</keyword>
<evidence type="ECO:0000313" key="10">
    <source>
        <dbReference type="EMBL" id="AAS52188.1"/>
    </source>
</evidence>
<dbReference type="Proteomes" id="UP000000591">
    <property type="component" value="Chromosome IV"/>
</dbReference>
<dbReference type="InterPro" id="IPR056790">
    <property type="entry name" value="Ribophorin_II_C"/>
</dbReference>
<dbReference type="OrthoDB" id="432292at2759"/>
<keyword evidence="11" id="KW-1185">Reference proteome</keyword>
<dbReference type="HOGENOM" id="CLU_079423_0_0_1"/>
<dbReference type="GeneID" id="4620526"/>
<name>Q759K8_EREGS</name>
<evidence type="ECO:0000256" key="7">
    <source>
        <dbReference type="SAM" id="Phobius"/>
    </source>
</evidence>
<evidence type="ECO:0000256" key="3">
    <source>
        <dbReference type="ARBA" id="ARBA00022729"/>
    </source>
</evidence>
<evidence type="ECO:0000256" key="4">
    <source>
        <dbReference type="ARBA" id="ARBA00022824"/>
    </source>
</evidence>
<protein>
    <submittedName>
        <fullName evidence="10">ADR268Wp</fullName>
    </submittedName>
</protein>
<dbReference type="KEGG" id="ago:AGOS_ADR268W"/>
<feature type="transmembrane region" description="Helical" evidence="7">
    <location>
        <begin position="244"/>
        <end position="261"/>
    </location>
</feature>
<evidence type="ECO:0000256" key="2">
    <source>
        <dbReference type="ARBA" id="ARBA00022692"/>
    </source>
</evidence>
<dbReference type="FunCoup" id="Q759K8">
    <property type="interactions" value="168"/>
</dbReference>
<accession>Q759K8</accession>
<sequence>MRFNSVLCVLGGALSVAAFSVKDARLRFPHANRADLALGAASGTLKKAAAAVTLGAEDGEVRVELAVDGPAPEQASLMVTAKQHAVDWVLPRAAERPARDMTHSFVLDVAELPRELVALAQADGEPLAVSVILASPGADGNVFAELFDLDVGPVSADVPSVGKALPEIRHVFNQQPKTVAPFFALVFCVAVAACVVPVVGVWMATVGGVSNRAPAGSPLNSVGFLGAIVAAEVTFARYYLGSSIFTTLAASFYVAVALLYFGSRTLRCLPGGQAATTH</sequence>
<dbReference type="eggNOG" id="KOG2447">
    <property type="taxonomic scope" value="Eukaryota"/>
</dbReference>
<dbReference type="GO" id="GO:0008250">
    <property type="term" value="C:oligosaccharyltransferase complex"/>
    <property type="evidence" value="ECO:0007669"/>
    <property type="project" value="InterPro"/>
</dbReference>
<feature type="signal peptide" evidence="8">
    <location>
        <begin position="1"/>
        <end position="18"/>
    </location>
</feature>
<feature type="chain" id="PRO_5044226510" evidence="8">
    <location>
        <begin position="19"/>
        <end position="278"/>
    </location>
</feature>
<reference evidence="10 11" key="1">
    <citation type="journal article" date="2004" name="Science">
        <title>The Ashbya gossypii genome as a tool for mapping the ancient Saccharomyces cerevisiae genome.</title>
        <authorList>
            <person name="Dietrich F.S."/>
            <person name="Voegeli S."/>
            <person name="Brachat S."/>
            <person name="Lerch A."/>
            <person name="Gates K."/>
            <person name="Steiner S."/>
            <person name="Mohr C."/>
            <person name="Pohlmann R."/>
            <person name="Luedi P."/>
            <person name="Choi S."/>
            <person name="Wing R.A."/>
            <person name="Flavier A."/>
            <person name="Gaffney T.D."/>
            <person name="Philippsen P."/>
        </authorList>
    </citation>
    <scope>NUCLEOTIDE SEQUENCE [LARGE SCALE GENOMIC DNA]</scope>
    <source>
        <strain evidence="11">ATCC 10895 / CBS 109.51 / FGSC 9923 / NRRL Y-1056</strain>
    </source>
</reference>
<dbReference type="EMBL" id="AE016817">
    <property type="protein sequence ID" value="AAS52188.1"/>
    <property type="molecule type" value="Genomic_DNA"/>
</dbReference>
<evidence type="ECO:0000256" key="8">
    <source>
        <dbReference type="SAM" id="SignalP"/>
    </source>
</evidence>
<evidence type="ECO:0000313" key="11">
    <source>
        <dbReference type="Proteomes" id="UP000000591"/>
    </source>
</evidence>
<evidence type="ECO:0000256" key="6">
    <source>
        <dbReference type="ARBA" id="ARBA00023136"/>
    </source>
</evidence>
<feature type="domain" description="Ribophorin II C-terminal" evidence="9">
    <location>
        <begin position="172"/>
        <end position="267"/>
    </location>
</feature>
<dbReference type="STRING" id="284811.Q759K8"/>
<dbReference type="PANTHER" id="PTHR12640">
    <property type="entry name" value="RIBOPHORIN II"/>
    <property type="match status" value="1"/>
</dbReference>
<dbReference type="UniPathway" id="UPA00378"/>
<comment type="subcellular location">
    <subcellularLocation>
        <location evidence="1">Endoplasmic reticulum membrane</location>
        <topology evidence="1">Multi-pass membrane protein</topology>
    </subcellularLocation>
</comment>
<evidence type="ECO:0000256" key="1">
    <source>
        <dbReference type="ARBA" id="ARBA00004477"/>
    </source>
</evidence>
<keyword evidence="4" id="KW-0256">Endoplasmic reticulum</keyword>
<dbReference type="Pfam" id="PF25147">
    <property type="entry name" value="Ribophorin_II_C"/>
    <property type="match status" value="1"/>
</dbReference>
<reference evidence="11" key="2">
    <citation type="journal article" date="2013" name="G3 (Bethesda)">
        <title>Genomes of Ashbya fungi isolated from insects reveal four mating-type loci, numerous translocations, lack of transposons, and distinct gene duplications.</title>
        <authorList>
            <person name="Dietrich F.S."/>
            <person name="Voegeli S."/>
            <person name="Kuo S."/>
            <person name="Philippsen P."/>
        </authorList>
    </citation>
    <scope>GENOME REANNOTATION</scope>
    <source>
        <strain evidence="11">ATCC 10895 / CBS 109.51 / FGSC 9923 / NRRL Y-1056</strain>
    </source>
</reference>
<gene>
    <name evidence="10" type="ORF">AGOS_ADR268W</name>
</gene>
<keyword evidence="2 7" id="KW-0812">Transmembrane</keyword>
<keyword evidence="6 7" id="KW-0472">Membrane</keyword>
<evidence type="ECO:0000259" key="9">
    <source>
        <dbReference type="Pfam" id="PF25147"/>
    </source>
</evidence>